<dbReference type="PANTHER" id="PTHR43736:SF1">
    <property type="entry name" value="DIHYDRONEOPTERIN TRIPHOSPHATE DIPHOSPHATASE"/>
    <property type="match status" value="1"/>
</dbReference>
<evidence type="ECO:0000313" key="5">
    <source>
        <dbReference type="Proteomes" id="UP000296883"/>
    </source>
</evidence>
<dbReference type="AlphaFoldDB" id="A0AAJ5EHE3"/>
<evidence type="ECO:0000256" key="1">
    <source>
        <dbReference type="ARBA" id="ARBA00005582"/>
    </source>
</evidence>
<organism evidence="4 6">
    <name type="scientific">Vagococcus xieshaowenii</name>
    <dbReference type="NCBI Taxonomy" id="2562451"/>
    <lineage>
        <taxon>Bacteria</taxon>
        <taxon>Bacillati</taxon>
        <taxon>Bacillota</taxon>
        <taxon>Bacilli</taxon>
        <taxon>Lactobacillales</taxon>
        <taxon>Enterococcaceae</taxon>
        <taxon>Vagococcus</taxon>
    </lineage>
</organism>
<dbReference type="RefSeq" id="WP_135253527.1">
    <property type="nucleotide sequence ID" value="NZ_CP038865.1"/>
</dbReference>
<accession>A0AAJ5EHE3</accession>
<reference evidence="3 5" key="2">
    <citation type="journal article" date="2020" name="Int. J. Syst. Evol. Microbiol.">
        <title>Vagococcus xieshaowenii sp. nov., isolated from snow finch (Montifringilla taczanowskii) cloacal content.</title>
        <authorList>
            <person name="Ge Y."/>
            <person name="Yang J."/>
            <person name="Lai X.H."/>
            <person name="Zhang G."/>
            <person name="Jin D."/>
            <person name="Lu S."/>
            <person name="Wang B."/>
            <person name="Huang Y."/>
            <person name="Huang Y."/>
            <person name="Ren Z."/>
            <person name="Zhang X."/>
            <person name="Xu J."/>
        </authorList>
    </citation>
    <scope>NUCLEOTIDE SEQUENCE [LARGE SCALE GENOMIC DNA]</scope>
    <source>
        <strain evidence="5">personal::cf-49</strain>
        <strain evidence="3">Personal::cf-49</strain>
    </source>
</reference>
<dbReference type="InterPro" id="IPR015797">
    <property type="entry name" value="NUDIX_hydrolase-like_dom_sf"/>
</dbReference>
<evidence type="ECO:0000259" key="2">
    <source>
        <dbReference type="PROSITE" id="PS51462"/>
    </source>
</evidence>
<dbReference type="SUPFAM" id="SSF55811">
    <property type="entry name" value="Nudix"/>
    <property type="match status" value="1"/>
</dbReference>
<gene>
    <name evidence="4" type="ORF">E4031_01310</name>
    <name evidence="3" type="ORF">E4Z98_05335</name>
</gene>
<reference evidence="4 6" key="1">
    <citation type="submission" date="2019-03" db="EMBL/GenBank/DDBJ databases">
        <title>Vagococcus sp. was isolated fron gut of Carduelis flavirostris.</title>
        <authorList>
            <person name="Ge Y."/>
        </authorList>
    </citation>
    <scope>NUCLEOTIDE SEQUENCE [LARGE SCALE GENOMIC DNA]</scope>
    <source>
        <strain evidence="4 6">CF-210</strain>
    </source>
</reference>
<sequence>MDIKKQLMNYLPINQQEVEDKKLMLDLLDTQEHLFTRVNRCAHFTASAWVVNQTKDKVLMAYHNLYDSWAWLGGHADGNRNLLEVAMKEVKEESSLREVRPLSEEIFSMEVLTVDGHDKRGHYIPSHLHLNVTYLLEADEKEPLKIKPDENSQVGWFNLDEAIEASNEEWFKERIYTKLNVKLQREFVENKTNQIK</sequence>
<dbReference type="CDD" id="cd03674">
    <property type="entry name" value="NUDIX_Hydrolase"/>
    <property type="match status" value="1"/>
</dbReference>
<name>A0AAJ5EHE3_9ENTE</name>
<dbReference type="PROSITE" id="PS51462">
    <property type="entry name" value="NUDIX"/>
    <property type="match status" value="1"/>
</dbReference>
<dbReference type="Proteomes" id="UP000296883">
    <property type="component" value="Chromosome"/>
</dbReference>
<dbReference type="EMBL" id="SRHU01000006">
    <property type="protein sequence ID" value="TFZ43034.1"/>
    <property type="molecule type" value="Genomic_DNA"/>
</dbReference>
<dbReference type="Pfam" id="PF00293">
    <property type="entry name" value="NUDIX"/>
    <property type="match status" value="1"/>
</dbReference>
<dbReference type="Proteomes" id="UP000297725">
    <property type="component" value="Unassembled WGS sequence"/>
</dbReference>
<evidence type="ECO:0000313" key="6">
    <source>
        <dbReference type="Proteomes" id="UP000297725"/>
    </source>
</evidence>
<evidence type="ECO:0000313" key="4">
    <source>
        <dbReference type="EMBL" id="TFZ43034.1"/>
    </source>
</evidence>
<dbReference type="EMBL" id="CP038865">
    <property type="protein sequence ID" value="QCA28765.1"/>
    <property type="molecule type" value="Genomic_DNA"/>
</dbReference>
<feature type="domain" description="Nudix hydrolase" evidence="2">
    <location>
        <begin position="41"/>
        <end position="179"/>
    </location>
</feature>
<dbReference type="PANTHER" id="PTHR43736">
    <property type="entry name" value="ADP-RIBOSE PYROPHOSPHATASE"/>
    <property type="match status" value="1"/>
</dbReference>
<keyword evidence="5" id="KW-1185">Reference proteome</keyword>
<comment type="similarity">
    <text evidence="1">Belongs to the Nudix hydrolase family.</text>
</comment>
<dbReference type="InterPro" id="IPR000086">
    <property type="entry name" value="NUDIX_hydrolase_dom"/>
</dbReference>
<dbReference type="Gene3D" id="3.90.79.10">
    <property type="entry name" value="Nucleoside Triphosphate Pyrophosphohydrolase"/>
    <property type="match status" value="1"/>
</dbReference>
<evidence type="ECO:0000313" key="3">
    <source>
        <dbReference type="EMBL" id="QCA28765.1"/>
    </source>
</evidence>
<protein>
    <submittedName>
        <fullName evidence="4">NUDIX domain-containing protein</fullName>
    </submittedName>
</protein>
<proteinExistence type="inferred from homology"/>